<dbReference type="HOGENOM" id="CLU_042529_11_0_7"/>
<comment type="subcellular location">
    <subcellularLocation>
        <location evidence="1">Cell envelope</location>
    </subcellularLocation>
</comment>
<dbReference type="CDD" id="cd02966">
    <property type="entry name" value="TlpA_like_family"/>
    <property type="match status" value="1"/>
</dbReference>
<dbReference type="Proteomes" id="UP000001508">
    <property type="component" value="Chromosome"/>
</dbReference>
<dbReference type="PROSITE" id="PS51352">
    <property type="entry name" value="THIOREDOXIN_2"/>
    <property type="match status" value="1"/>
</dbReference>
<keyword evidence="4" id="KW-0676">Redox-active center</keyword>
<dbReference type="Pfam" id="PF00578">
    <property type="entry name" value="AhpC-TSA"/>
    <property type="match status" value="1"/>
</dbReference>
<evidence type="ECO:0000256" key="1">
    <source>
        <dbReference type="ARBA" id="ARBA00004196"/>
    </source>
</evidence>
<organism evidence="6 7">
    <name type="scientific">Desulfurivibrio alkaliphilus (strain DSM 19089 / UNIQEM U267 / AHT2)</name>
    <dbReference type="NCBI Taxonomy" id="589865"/>
    <lineage>
        <taxon>Bacteria</taxon>
        <taxon>Pseudomonadati</taxon>
        <taxon>Thermodesulfobacteriota</taxon>
        <taxon>Desulfobulbia</taxon>
        <taxon>Desulfobulbales</taxon>
        <taxon>Desulfobulbaceae</taxon>
        <taxon>Desulfurivibrio</taxon>
    </lineage>
</organism>
<dbReference type="GO" id="GO:0016491">
    <property type="term" value="F:oxidoreductase activity"/>
    <property type="evidence" value="ECO:0007669"/>
    <property type="project" value="InterPro"/>
</dbReference>
<protein>
    <submittedName>
        <fullName evidence="6">Alkyl hydroperoxide reductase/ Thiol specific antioxidant/ Mal allergen</fullName>
    </submittedName>
</protein>
<dbReference type="PANTHER" id="PTHR42852">
    <property type="entry name" value="THIOL:DISULFIDE INTERCHANGE PROTEIN DSBE"/>
    <property type="match status" value="1"/>
</dbReference>
<evidence type="ECO:0000256" key="3">
    <source>
        <dbReference type="ARBA" id="ARBA00023157"/>
    </source>
</evidence>
<proteinExistence type="predicted"/>
<name>D6Z254_DESAT</name>
<dbReference type="InterPro" id="IPR050553">
    <property type="entry name" value="Thioredoxin_ResA/DsbE_sf"/>
</dbReference>
<dbReference type="GO" id="GO:0016209">
    <property type="term" value="F:antioxidant activity"/>
    <property type="evidence" value="ECO:0007669"/>
    <property type="project" value="InterPro"/>
</dbReference>
<evidence type="ECO:0000313" key="6">
    <source>
        <dbReference type="EMBL" id="ADH85629.1"/>
    </source>
</evidence>
<dbReference type="AlphaFoldDB" id="D6Z254"/>
<dbReference type="eggNOG" id="COG0526">
    <property type="taxonomic scope" value="Bacteria"/>
</dbReference>
<accession>D6Z254</accession>
<evidence type="ECO:0000256" key="4">
    <source>
        <dbReference type="ARBA" id="ARBA00023284"/>
    </source>
</evidence>
<dbReference type="InterPro" id="IPR036249">
    <property type="entry name" value="Thioredoxin-like_sf"/>
</dbReference>
<dbReference type="GO" id="GO:0017004">
    <property type="term" value="P:cytochrome complex assembly"/>
    <property type="evidence" value="ECO:0007669"/>
    <property type="project" value="UniProtKB-KW"/>
</dbReference>
<keyword evidence="3" id="KW-1015">Disulfide bond</keyword>
<dbReference type="OrthoDB" id="9813820at2"/>
<gene>
    <name evidence="6" type="ordered locus">DaAHT2_0925</name>
</gene>
<dbReference type="PANTHER" id="PTHR42852:SF6">
    <property type="entry name" value="THIOL:DISULFIDE INTERCHANGE PROTEIN DSBE"/>
    <property type="match status" value="1"/>
</dbReference>
<sequence length="181" mass="20363">MMVMQPGLKSAKQPVASCCRLLFVLLLGFLLLLAACGKSERRLQLGDPAPDFTATDQHGNTIRLAELAGGPVVLRFWSVDCKYCRADTPIFNDYYRRYKDQGLMVIYISLNEDQEMVRRFIADLEIEFPVIIDHGGRIAEQYRVRLDPQAVFINPEHKLATAVLGGVGEEEMARLLGGYLQ</sequence>
<evidence type="ECO:0000256" key="2">
    <source>
        <dbReference type="ARBA" id="ARBA00022748"/>
    </source>
</evidence>
<dbReference type="InParanoid" id="D6Z254"/>
<dbReference type="SUPFAM" id="SSF52833">
    <property type="entry name" value="Thioredoxin-like"/>
    <property type="match status" value="1"/>
</dbReference>
<keyword evidence="7" id="KW-1185">Reference proteome</keyword>
<dbReference type="GO" id="GO:0030313">
    <property type="term" value="C:cell envelope"/>
    <property type="evidence" value="ECO:0007669"/>
    <property type="project" value="UniProtKB-SubCell"/>
</dbReference>
<evidence type="ECO:0000259" key="5">
    <source>
        <dbReference type="PROSITE" id="PS51352"/>
    </source>
</evidence>
<dbReference type="Gene3D" id="3.40.30.10">
    <property type="entry name" value="Glutaredoxin"/>
    <property type="match status" value="1"/>
</dbReference>
<dbReference type="InterPro" id="IPR000866">
    <property type="entry name" value="AhpC/TSA"/>
</dbReference>
<evidence type="ECO:0000313" key="7">
    <source>
        <dbReference type="Proteomes" id="UP000001508"/>
    </source>
</evidence>
<reference evidence="7" key="1">
    <citation type="submission" date="2010-02" db="EMBL/GenBank/DDBJ databases">
        <title>Complete sequence of Desulfurivibrio alkaliphilus AHT2.</title>
        <authorList>
            <consortium name="US DOE Joint Genome Institute"/>
            <person name="Pitluck S."/>
            <person name="Chertkov O."/>
            <person name="Detter J.C."/>
            <person name="Han C."/>
            <person name="Tapia R."/>
            <person name="Larimer F."/>
            <person name="Land M."/>
            <person name="Hauser L."/>
            <person name="Kyrpides N."/>
            <person name="Mikhailova N."/>
            <person name="Sorokin D.Y."/>
            <person name="Muyzer G."/>
            <person name="Woyke T."/>
        </authorList>
    </citation>
    <scope>NUCLEOTIDE SEQUENCE [LARGE SCALE GENOMIC DNA]</scope>
    <source>
        <strain evidence="7">DSM 19089 / UNIQEM U267 / AHT2</strain>
    </source>
</reference>
<keyword evidence="2" id="KW-0201">Cytochrome c-type biogenesis</keyword>
<dbReference type="EMBL" id="CP001940">
    <property type="protein sequence ID" value="ADH85629.1"/>
    <property type="molecule type" value="Genomic_DNA"/>
</dbReference>
<feature type="domain" description="Thioredoxin" evidence="5">
    <location>
        <begin position="43"/>
        <end position="181"/>
    </location>
</feature>
<dbReference type="InterPro" id="IPR013766">
    <property type="entry name" value="Thioredoxin_domain"/>
</dbReference>
<dbReference type="STRING" id="589865.DaAHT2_0925"/>
<dbReference type="KEGG" id="dak:DaAHT2_0925"/>